<dbReference type="RefSeq" id="WP_142113731.1">
    <property type="nucleotide sequence ID" value="NZ_VFNV01000001.1"/>
</dbReference>
<dbReference type="NCBIfam" id="NF009131">
    <property type="entry name" value="PRK12484.1"/>
    <property type="match status" value="1"/>
</dbReference>
<sequence>MLTDMYELTMLRAALADGTAQRRCVFEVFTRRLPSWRRFGVFAGVGRLLELIDGFRFTESDIAYLLRAGIIDEATATYLSAYRFTGTIRGLAEGEIYFPDTPLMTVEGTFAEAVVLETLILSVLNFDSAVAAAASRMTAAAGARPCLDMGARRTHEAAAVAAARAAVVAGFAGTSNLAAGKLWDIPTIGTAAHAFTLLHDDEQQAFDSQVRTLGRDTTLLVDTYDIPEAVRRAVAAAGDELGAVRIDSGDLGILAAQVREILDQLGANETKITVTSDLDEYAIAALAAAPVDSFGVGTRLVTGSGAPTCSMVYKLVARSDDSGDMVPVAKRSAGKPSLGGYKRLLRQFSDAGVATNDLVLVGDEPSVRAAQAPAGSRDLHVIHIDGGQIVSANRGVAGLARAAQRHRMSRGELPLTALRLSSGEPAVPVTHAQAEPI</sequence>
<comment type="caution">
    <text evidence="12">The sequence shown here is derived from an EMBL/GenBank/DDBJ whole genome shotgun (WGS) entry which is preliminary data.</text>
</comment>
<dbReference type="OrthoDB" id="9770610at2"/>
<dbReference type="Gene3D" id="3.20.140.10">
    <property type="entry name" value="nicotinate phosphoribosyltransferase"/>
    <property type="match status" value="1"/>
</dbReference>
<protein>
    <recommendedName>
        <fullName evidence="3 9">Nicotinate phosphoribosyltransferase</fullName>
        <ecNumber evidence="3 9">6.3.4.21</ecNumber>
    </recommendedName>
</protein>
<keyword evidence="7 9" id="KW-0808">Transferase</keyword>
<dbReference type="GO" id="GO:0034355">
    <property type="term" value="P:NAD+ biosynthetic process via the salvage pathway"/>
    <property type="evidence" value="ECO:0007669"/>
    <property type="project" value="TreeGrafter"/>
</dbReference>
<gene>
    <name evidence="12" type="ORF">FB389_2011</name>
</gene>
<comment type="similarity">
    <text evidence="2 9">Belongs to the NAPRTase family.</text>
</comment>
<evidence type="ECO:0000313" key="12">
    <source>
        <dbReference type="EMBL" id="TQK77290.1"/>
    </source>
</evidence>
<dbReference type="InterPro" id="IPR006405">
    <property type="entry name" value="Nic_PRibTrfase_pncB"/>
</dbReference>
<dbReference type="InterPro" id="IPR013785">
    <property type="entry name" value="Aldolase_TIM"/>
</dbReference>
<keyword evidence="6 9" id="KW-0662">Pyridine nucleotide biosynthesis</keyword>
<comment type="catalytic activity">
    <reaction evidence="8 9">
        <text>5-phospho-alpha-D-ribose 1-diphosphate + nicotinate + ATP + H2O = nicotinate beta-D-ribonucleotide + ADP + phosphate + diphosphate</text>
        <dbReference type="Rhea" id="RHEA:36163"/>
        <dbReference type="ChEBI" id="CHEBI:15377"/>
        <dbReference type="ChEBI" id="CHEBI:30616"/>
        <dbReference type="ChEBI" id="CHEBI:32544"/>
        <dbReference type="ChEBI" id="CHEBI:33019"/>
        <dbReference type="ChEBI" id="CHEBI:43474"/>
        <dbReference type="ChEBI" id="CHEBI:57502"/>
        <dbReference type="ChEBI" id="CHEBI:58017"/>
        <dbReference type="ChEBI" id="CHEBI:456216"/>
        <dbReference type="EC" id="6.3.4.21"/>
    </reaction>
</comment>
<dbReference type="InterPro" id="IPR036068">
    <property type="entry name" value="Nicotinate_pribotase-like_C"/>
</dbReference>
<dbReference type="SUPFAM" id="SSF54675">
    <property type="entry name" value="Nicotinate/Quinolinate PRTase N-terminal domain-like"/>
    <property type="match status" value="1"/>
</dbReference>
<dbReference type="EC" id="6.3.4.21" evidence="3 9"/>
<feature type="domain" description="Nicotinate phosphoribosyltransferase N-terminal" evidence="11">
    <location>
        <begin position="1"/>
        <end position="125"/>
    </location>
</feature>
<dbReference type="Gene3D" id="3.20.20.70">
    <property type="entry name" value="Aldolase class I"/>
    <property type="match status" value="1"/>
</dbReference>
<organism evidence="12 13">
    <name type="scientific">Rarobacter incanus</name>
    <dbReference type="NCBI Taxonomy" id="153494"/>
    <lineage>
        <taxon>Bacteria</taxon>
        <taxon>Bacillati</taxon>
        <taxon>Actinomycetota</taxon>
        <taxon>Actinomycetes</taxon>
        <taxon>Micrococcales</taxon>
        <taxon>Rarobacteraceae</taxon>
        <taxon>Rarobacter</taxon>
    </lineage>
</organism>
<keyword evidence="5 9" id="KW-0436">Ligase</keyword>
<dbReference type="InterPro" id="IPR040727">
    <property type="entry name" value="NAPRTase_N"/>
</dbReference>
<evidence type="ECO:0000256" key="7">
    <source>
        <dbReference type="ARBA" id="ARBA00022679"/>
    </source>
</evidence>
<dbReference type="AlphaFoldDB" id="A0A542SRP2"/>
<accession>A0A542SRP2</accession>
<dbReference type="PANTHER" id="PTHR11098">
    <property type="entry name" value="NICOTINATE PHOSPHORIBOSYLTRANSFERASE"/>
    <property type="match status" value="1"/>
</dbReference>
<evidence type="ECO:0000256" key="1">
    <source>
        <dbReference type="ARBA" id="ARBA00004952"/>
    </source>
</evidence>
<dbReference type="Pfam" id="PF17767">
    <property type="entry name" value="NAPRTase_N"/>
    <property type="match status" value="1"/>
</dbReference>
<dbReference type="GO" id="GO:0016757">
    <property type="term" value="F:glycosyltransferase activity"/>
    <property type="evidence" value="ECO:0007669"/>
    <property type="project" value="UniProtKB-KW"/>
</dbReference>
<dbReference type="PANTHER" id="PTHR11098:SF8">
    <property type="entry name" value="NICOTINATE PHOSPHORIBOSYLTRANSFERASE PNCB1"/>
    <property type="match status" value="1"/>
</dbReference>
<keyword evidence="4" id="KW-0597">Phosphoprotein</keyword>
<reference evidence="12 13" key="1">
    <citation type="submission" date="2019-06" db="EMBL/GenBank/DDBJ databases">
        <title>Sequencing the genomes of 1000 actinobacteria strains.</title>
        <authorList>
            <person name="Klenk H.-P."/>
        </authorList>
    </citation>
    <scope>NUCLEOTIDE SEQUENCE [LARGE SCALE GENOMIC DNA]</scope>
    <source>
        <strain evidence="12 13">DSM 10596</strain>
    </source>
</reference>
<evidence type="ECO:0000256" key="3">
    <source>
        <dbReference type="ARBA" id="ARBA00013236"/>
    </source>
</evidence>
<dbReference type="Pfam" id="PF04095">
    <property type="entry name" value="NAPRTase"/>
    <property type="match status" value="1"/>
</dbReference>
<feature type="domain" description="Nicotinate/nicotinamide phosphoribosyltransferase" evidence="10">
    <location>
        <begin position="146"/>
        <end position="317"/>
    </location>
</feature>
<name>A0A542SRP2_9MICO</name>
<evidence type="ECO:0000259" key="10">
    <source>
        <dbReference type="Pfam" id="PF04095"/>
    </source>
</evidence>
<evidence type="ECO:0000256" key="2">
    <source>
        <dbReference type="ARBA" id="ARBA00010897"/>
    </source>
</evidence>
<evidence type="ECO:0000313" key="13">
    <source>
        <dbReference type="Proteomes" id="UP000316181"/>
    </source>
</evidence>
<evidence type="ECO:0000256" key="5">
    <source>
        <dbReference type="ARBA" id="ARBA00022598"/>
    </source>
</evidence>
<evidence type="ECO:0000256" key="9">
    <source>
        <dbReference type="RuleBase" id="RU365100"/>
    </source>
</evidence>
<comment type="PTM">
    <text evidence="9">Transiently phosphorylated on a His residue during the reaction cycle. Phosphorylation strongly increases the affinity for substrates and increases the rate of nicotinate D-ribonucleotide production. Dephosphorylation regenerates the low-affinity form of the enzyme, leading to product release.</text>
</comment>
<dbReference type="GO" id="GO:0005829">
    <property type="term" value="C:cytosol"/>
    <property type="evidence" value="ECO:0007669"/>
    <property type="project" value="TreeGrafter"/>
</dbReference>
<keyword evidence="12" id="KW-0328">Glycosyltransferase</keyword>
<dbReference type="UniPathway" id="UPA00253">
    <property type="reaction ID" value="UER00457"/>
</dbReference>
<dbReference type="Proteomes" id="UP000316181">
    <property type="component" value="Unassembled WGS sequence"/>
</dbReference>
<evidence type="ECO:0000256" key="4">
    <source>
        <dbReference type="ARBA" id="ARBA00022553"/>
    </source>
</evidence>
<dbReference type="EMBL" id="VFNV01000001">
    <property type="protein sequence ID" value="TQK77290.1"/>
    <property type="molecule type" value="Genomic_DNA"/>
</dbReference>
<dbReference type="InterPro" id="IPR007229">
    <property type="entry name" value="Nic_PRibTrfase-Fam"/>
</dbReference>
<evidence type="ECO:0000256" key="6">
    <source>
        <dbReference type="ARBA" id="ARBA00022642"/>
    </source>
</evidence>
<dbReference type="NCBIfam" id="NF006698">
    <property type="entry name" value="PRK09243.1-5"/>
    <property type="match status" value="1"/>
</dbReference>
<comment type="function">
    <text evidence="9">Catalyzes the first step in the biosynthesis of NAD from nicotinic acid, the ATP-dependent synthesis of beta-nicotinate D-ribonucleotide from nicotinate and 5-phospho-D-ribose 1-phosphate.</text>
</comment>
<keyword evidence="13" id="KW-1185">Reference proteome</keyword>
<dbReference type="SUPFAM" id="SSF51690">
    <property type="entry name" value="Nicotinate/Quinolinate PRTase C-terminal domain-like"/>
    <property type="match status" value="1"/>
</dbReference>
<dbReference type="NCBIfam" id="TIGR01513">
    <property type="entry name" value="NAPRTase_put"/>
    <property type="match status" value="1"/>
</dbReference>
<dbReference type="InterPro" id="IPR041525">
    <property type="entry name" value="N/Namide_PRibTrfase"/>
</dbReference>
<evidence type="ECO:0000259" key="11">
    <source>
        <dbReference type="Pfam" id="PF17767"/>
    </source>
</evidence>
<proteinExistence type="inferred from homology"/>
<evidence type="ECO:0000256" key="8">
    <source>
        <dbReference type="ARBA" id="ARBA00048668"/>
    </source>
</evidence>
<dbReference type="PIRSF" id="PIRSF000484">
    <property type="entry name" value="NAPRT"/>
    <property type="match status" value="1"/>
</dbReference>
<comment type="pathway">
    <text evidence="1 9">Cofactor biosynthesis; NAD(+) biosynthesis; nicotinate D-ribonucleotide from nicotinate: step 1/1.</text>
</comment>
<dbReference type="GO" id="GO:0004516">
    <property type="term" value="F:nicotinate phosphoribosyltransferase activity"/>
    <property type="evidence" value="ECO:0007669"/>
    <property type="project" value="UniProtKB-UniRule"/>
</dbReference>